<evidence type="ECO:0000256" key="11">
    <source>
        <dbReference type="SAM" id="MobiDB-lite"/>
    </source>
</evidence>
<sequence>MAECVSSPCSLVPLDGEGRPALPGTLGRWLTQQSDILGSDEAVTRLAREGEALALQFPLDWPSVFTKSAALKRLIKALQGTRCRALSAPSESDARAIADAGQTHALHSFGNAERLASSAAGWQVVKGFQLFELADAPAGSAFVALRHWWVARPDGVWVDPTPAPFRVAREGEARVLLVESKFGEKEANPLTVAGREMARRLARRLLAGTTPTPTGDEGGVEGKRSEGEEVAVEEASEVLARLSVGVKGRAEGDELFREGKVEAADACYAAAVAPRIARAHAAKERGNSAFQRGDFGAAAVEYETALAEIDSTAVAGLGVDQCATAFARVLRRSTPAQLRSALWNNAAMVYLKMERYEEAIGAAREALKLQPQDTKARRRRAAAWRALGNLGEACDDLAHVLYLEPEAAETARVLLEVWIQRAPGISRFIAESRMAARKAARGKGGDAVGDGALAIAACRALHSHGTCAAWCRFTPSVKEGVGSVDAARCMARRSSRDLVISAAAIMRKEGEHGCDEQAARALLRLASWIAGVKGAADAEPALVEVLQSPVEGALPYECNGYVHTRTNLEALIGPEIVAIETCRLVEALARRRPANAPRLQGEVIQRLFSFRERAKVRHAALGALTWIARCPIGKRWLESYNADNLKAYKEEVRSCLRACNLQHWHIESTSVLEYTEETGICLGEGGHL</sequence>
<organism evidence="12 13">
    <name type="scientific">Prymnesium parvum</name>
    <name type="common">Toxic golden alga</name>
    <dbReference type="NCBI Taxonomy" id="97485"/>
    <lineage>
        <taxon>Eukaryota</taxon>
        <taxon>Haptista</taxon>
        <taxon>Haptophyta</taxon>
        <taxon>Prymnesiophyceae</taxon>
        <taxon>Prymnesiales</taxon>
        <taxon>Prymnesiaceae</taxon>
        <taxon>Prymnesium</taxon>
    </lineage>
</organism>
<evidence type="ECO:0000256" key="1">
    <source>
        <dbReference type="ARBA" id="ARBA00000971"/>
    </source>
</evidence>
<evidence type="ECO:0000256" key="3">
    <source>
        <dbReference type="ARBA" id="ARBA00013194"/>
    </source>
</evidence>
<dbReference type="PANTHER" id="PTHR46512:SF9">
    <property type="entry name" value="PEPTIDYLPROLYL ISOMERASE"/>
    <property type="match status" value="1"/>
</dbReference>
<dbReference type="InterPro" id="IPR013105">
    <property type="entry name" value="TPR_2"/>
</dbReference>
<keyword evidence="4" id="KW-0963">Cytoplasm</keyword>
<dbReference type="EC" id="5.2.1.8" evidence="3"/>
<evidence type="ECO:0000256" key="10">
    <source>
        <dbReference type="PROSITE-ProRule" id="PRU00339"/>
    </source>
</evidence>
<dbReference type="GO" id="GO:0003755">
    <property type="term" value="F:peptidyl-prolyl cis-trans isomerase activity"/>
    <property type="evidence" value="ECO:0007669"/>
    <property type="project" value="UniProtKB-EC"/>
</dbReference>
<gene>
    <name evidence="12" type="ORF">AB1Y20_010107</name>
</gene>
<keyword evidence="6" id="KW-0677">Repeat</keyword>
<dbReference type="Pfam" id="PF07719">
    <property type="entry name" value="TPR_2"/>
    <property type="match status" value="1"/>
</dbReference>
<evidence type="ECO:0000256" key="9">
    <source>
        <dbReference type="ARBA" id="ARBA00023235"/>
    </source>
</evidence>
<dbReference type="SMART" id="SM00028">
    <property type="entry name" value="TPR"/>
    <property type="match status" value="3"/>
</dbReference>
<reference evidence="12 13" key="1">
    <citation type="journal article" date="2024" name="Science">
        <title>Giant polyketide synthase enzymes in the biosynthesis of giant marine polyether toxins.</title>
        <authorList>
            <person name="Fallon T.R."/>
            <person name="Shende V.V."/>
            <person name="Wierzbicki I.H."/>
            <person name="Pendleton A.L."/>
            <person name="Watervoot N.F."/>
            <person name="Auber R.P."/>
            <person name="Gonzalez D.J."/>
            <person name="Wisecaver J.H."/>
            <person name="Moore B.S."/>
        </authorList>
    </citation>
    <scope>NUCLEOTIDE SEQUENCE [LARGE SCALE GENOMIC DNA]</scope>
    <source>
        <strain evidence="12 13">12B1</strain>
    </source>
</reference>
<dbReference type="PROSITE" id="PS50293">
    <property type="entry name" value="TPR_REGION"/>
    <property type="match status" value="1"/>
</dbReference>
<evidence type="ECO:0000313" key="13">
    <source>
        <dbReference type="Proteomes" id="UP001515480"/>
    </source>
</evidence>
<dbReference type="AlphaFoldDB" id="A0AB34K3G3"/>
<comment type="caution">
    <text evidence="12">The sequence shown here is derived from an EMBL/GenBank/DDBJ whole genome shotgun (WGS) entry which is preliminary data.</text>
</comment>
<evidence type="ECO:0000256" key="2">
    <source>
        <dbReference type="ARBA" id="ARBA00004496"/>
    </source>
</evidence>
<evidence type="ECO:0000256" key="4">
    <source>
        <dbReference type="ARBA" id="ARBA00022490"/>
    </source>
</evidence>
<evidence type="ECO:0000313" key="12">
    <source>
        <dbReference type="EMBL" id="KAL1528780.1"/>
    </source>
</evidence>
<dbReference type="PANTHER" id="PTHR46512">
    <property type="entry name" value="PEPTIDYLPROLYL ISOMERASE"/>
    <property type="match status" value="1"/>
</dbReference>
<feature type="region of interest" description="Disordered" evidence="11">
    <location>
        <begin position="207"/>
        <end position="229"/>
    </location>
</feature>
<dbReference type="PROSITE" id="PS50005">
    <property type="entry name" value="TPR"/>
    <property type="match status" value="1"/>
</dbReference>
<name>A0AB34K3G3_PRYPA</name>
<dbReference type="Proteomes" id="UP001515480">
    <property type="component" value="Unassembled WGS sequence"/>
</dbReference>
<keyword evidence="8" id="KW-0697">Rotamase</keyword>
<dbReference type="InterPro" id="IPR050754">
    <property type="entry name" value="FKBP4/5/8-like"/>
</dbReference>
<accession>A0AB34K3G3</accession>
<keyword evidence="7 10" id="KW-0802">TPR repeat</keyword>
<dbReference type="SUPFAM" id="SSF48452">
    <property type="entry name" value="TPR-like"/>
    <property type="match status" value="1"/>
</dbReference>
<feature type="repeat" description="TPR" evidence="10">
    <location>
        <begin position="340"/>
        <end position="373"/>
    </location>
</feature>
<protein>
    <recommendedName>
        <fullName evidence="3">peptidylprolyl isomerase</fullName>
        <ecNumber evidence="3">5.2.1.8</ecNumber>
    </recommendedName>
</protein>
<dbReference type="Gene3D" id="1.25.40.10">
    <property type="entry name" value="Tetratricopeptide repeat domain"/>
    <property type="match status" value="1"/>
</dbReference>
<comment type="catalytic activity">
    <reaction evidence="1">
        <text>[protein]-peptidylproline (omega=180) = [protein]-peptidylproline (omega=0)</text>
        <dbReference type="Rhea" id="RHEA:16237"/>
        <dbReference type="Rhea" id="RHEA-COMP:10747"/>
        <dbReference type="Rhea" id="RHEA-COMP:10748"/>
        <dbReference type="ChEBI" id="CHEBI:83833"/>
        <dbReference type="ChEBI" id="CHEBI:83834"/>
        <dbReference type="EC" id="5.2.1.8"/>
    </reaction>
</comment>
<evidence type="ECO:0000256" key="5">
    <source>
        <dbReference type="ARBA" id="ARBA00022553"/>
    </source>
</evidence>
<dbReference type="EMBL" id="JBGBPQ010000002">
    <property type="protein sequence ID" value="KAL1528780.1"/>
    <property type="molecule type" value="Genomic_DNA"/>
</dbReference>
<evidence type="ECO:0000256" key="8">
    <source>
        <dbReference type="ARBA" id="ARBA00023110"/>
    </source>
</evidence>
<keyword evidence="5" id="KW-0597">Phosphoprotein</keyword>
<keyword evidence="9" id="KW-0413">Isomerase</keyword>
<comment type="subcellular location">
    <subcellularLocation>
        <location evidence="2">Cytoplasm</location>
    </subcellularLocation>
</comment>
<dbReference type="GO" id="GO:0005737">
    <property type="term" value="C:cytoplasm"/>
    <property type="evidence" value="ECO:0007669"/>
    <property type="project" value="UniProtKB-SubCell"/>
</dbReference>
<evidence type="ECO:0000256" key="6">
    <source>
        <dbReference type="ARBA" id="ARBA00022737"/>
    </source>
</evidence>
<proteinExistence type="predicted"/>
<evidence type="ECO:0000256" key="7">
    <source>
        <dbReference type="ARBA" id="ARBA00022803"/>
    </source>
</evidence>
<dbReference type="InterPro" id="IPR019734">
    <property type="entry name" value="TPR_rpt"/>
</dbReference>
<dbReference type="InterPro" id="IPR011990">
    <property type="entry name" value="TPR-like_helical_dom_sf"/>
</dbReference>
<keyword evidence="13" id="KW-1185">Reference proteome</keyword>